<keyword evidence="4" id="KW-1185">Reference proteome</keyword>
<feature type="compositionally biased region" description="Basic and acidic residues" evidence="1">
    <location>
        <begin position="1"/>
        <end position="25"/>
    </location>
</feature>
<keyword evidence="2" id="KW-0472">Membrane</keyword>
<name>A0A239MPT3_9ACTN</name>
<evidence type="ECO:0000313" key="3">
    <source>
        <dbReference type="EMBL" id="SNT44675.1"/>
    </source>
</evidence>
<reference evidence="3 4" key="1">
    <citation type="submission" date="2017-06" db="EMBL/GenBank/DDBJ databases">
        <authorList>
            <person name="Kim H.J."/>
            <person name="Triplett B.A."/>
        </authorList>
    </citation>
    <scope>NUCLEOTIDE SEQUENCE [LARGE SCALE GENOMIC DNA]</scope>
    <source>
        <strain evidence="3 4">CGMCC 4.2132</strain>
    </source>
</reference>
<dbReference type="AlphaFoldDB" id="A0A239MPT3"/>
<dbReference type="RefSeq" id="WP_143653419.1">
    <property type="nucleotide sequence ID" value="NZ_FZOD01000044.1"/>
</dbReference>
<gene>
    <name evidence="3" type="ORF">SAMN05216276_10444</name>
</gene>
<evidence type="ECO:0000256" key="2">
    <source>
        <dbReference type="SAM" id="Phobius"/>
    </source>
</evidence>
<protein>
    <submittedName>
        <fullName evidence="3">Uncharacterized protein</fullName>
    </submittedName>
</protein>
<dbReference type="Proteomes" id="UP000198282">
    <property type="component" value="Unassembled WGS sequence"/>
</dbReference>
<dbReference type="OrthoDB" id="3543570at2"/>
<feature type="region of interest" description="Disordered" evidence="1">
    <location>
        <begin position="1"/>
        <end position="67"/>
    </location>
</feature>
<evidence type="ECO:0000256" key="1">
    <source>
        <dbReference type="SAM" id="MobiDB-lite"/>
    </source>
</evidence>
<keyword evidence="2" id="KW-1133">Transmembrane helix</keyword>
<keyword evidence="2" id="KW-0812">Transmembrane</keyword>
<dbReference type="EMBL" id="FZOD01000044">
    <property type="protein sequence ID" value="SNT44675.1"/>
    <property type="molecule type" value="Genomic_DNA"/>
</dbReference>
<organism evidence="3 4">
    <name type="scientific">Streptosporangium subroseum</name>
    <dbReference type="NCBI Taxonomy" id="106412"/>
    <lineage>
        <taxon>Bacteria</taxon>
        <taxon>Bacillati</taxon>
        <taxon>Actinomycetota</taxon>
        <taxon>Actinomycetes</taxon>
        <taxon>Streptosporangiales</taxon>
        <taxon>Streptosporangiaceae</taxon>
        <taxon>Streptosporangium</taxon>
    </lineage>
</organism>
<sequence length="251" mass="26686">MHERPRRARPPDDSGRSDEWQRSPEESAQAGNRSGMSWPPRIPEPGDDLPPSARWYGMPVPPPPRRTGNRMRRVLLASLALAVCGGIVAGAVVLVLRVLPSPSSPAGRVIDTAAGVSYPLPDGWLAGTVPPVTAFTSAAGNGGTATVMVRPGEPVADVRKATVELSELYARLLLHGDEVEVLDDQPITVGGRTGHSRSLRAVYRDVVNRPAYLNVVFLTGSGGRPVVVVAVAQPDDLRLRAALDLVVIGIR</sequence>
<proteinExistence type="predicted"/>
<accession>A0A239MPT3</accession>
<evidence type="ECO:0000313" key="4">
    <source>
        <dbReference type="Proteomes" id="UP000198282"/>
    </source>
</evidence>
<feature type="transmembrane region" description="Helical" evidence="2">
    <location>
        <begin position="74"/>
        <end position="99"/>
    </location>
</feature>